<keyword evidence="2" id="KW-1185">Reference proteome</keyword>
<dbReference type="EMBL" id="JAKOGI010000777">
    <property type="protein sequence ID" value="KAJ8430636.1"/>
    <property type="molecule type" value="Genomic_DNA"/>
</dbReference>
<protein>
    <submittedName>
        <fullName evidence="1">Uncharacterized protein</fullName>
    </submittedName>
</protein>
<gene>
    <name evidence="1" type="ORF">Cgig2_026381</name>
</gene>
<evidence type="ECO:0000313" key="1">
    <source>
        <dbReference type="EMBL" id="KAJ8430636.1"/>
    </source>
</evidence>
<dbReference type="Gene3D" id="3.60.10.10">
    <property type="entry name" value="Endonuclease/exonuclease/phosphatase"/>
    <property type="match status" value="1"/>
</dbReference>
<organism evidence="1 2">
    <name type="scientific">Carnegiea gigantea</name>
    <dbReference type="NCBI Taxonomy" id="171969"/>
    <lineage>
        <taxon>Eukaryota</taxon>
        <taxon>Viridiplantae</taxon>
        <taxon>Streptophyta</taxon>
        <taxon>Embryophyta</taxon>
        <taxon>Tracheophyta</taxon>
        <taxon>Spermatophyta</taxon>
        <taxon>Magnoliopsida</taxon>
        <taxon>eudicotyledons</taxon>
        <taxon>Gunneridae</taxon>
        <taxon>Pentapetalae</taxon>
        <taxon>Caryophyllales</taxon>
        <taxon>Cactineae</taxon>
        <taxon>Cactaceae</taxon>
        <taxon>Cactoideae</taxon>
        <taxon>Echinocereeae</taxon>
        <taxon>Carnegiea</taxon>
    </lineage>
</organism>
<comment type="caution">
    <text evidence="1">The sequence shown here is derived from an EMBL/GenBank/DDBJ whole genome shotgun (WGS) entry which is preliminary data.</text>
</comment>
<dbReference type="InterPro" id="IPR036691">
    <property type="entry name" value="Endo/exonu/phosph_ase_sf"/>
</dbReference>
<evidence type="ECO:0000313" key="2">
    <source>
        <dbReference type="Proteomes" id="UP001153076"/>
    </source>
</evidence>
<dbReference type="OrthoDB" id="1932741at2759"/>
<name>A0A9Q1Q722_9CARY</name>
<dbReference type="SUPFAM" id="SSF56219">
    <property type="entry name" value="DNase I-like"/>
    <property type="match status" value="1"/>
</dbReference>
<reference evidence="1" key="1">
    <citation type="submission" date="2022-04" db="EMBL/GenBank/DDBJ databases">
        <title>Carnegiea gigantea Genome sequencing and assembly v2.</title>
        <authorList>
            <person name="Copetti D."/>
            <person name="Sanderson M.J."/>
            <person name="Burquez A."/>
            <person name="Wojciechowski M.F."/>
        </authorList>
    </citation>
    <scope>NUCLEOTIDE SEQUENCE</scope>
    <source>
        <strain evidence="1">SGP5-SGP5p</strain>
        <tissue evidence="1">Aerial part</tissue>
    </source>
</reference>
<sequence length="162" mass="19248">MKRDSVDQGEQQVGAEYNRQLSYHHHRISALIGEESMELQETDYMERMDNVIVWNIRGLNNHNKQEDVMLSLQKNKVGMVCLVETKIKPHNLEAVRSRMFTGWCMELNFQLSSQKSFFMSFVYGFNNNEQRRQLWESINTISFQIQEACNVMKCYPLTRRQD</sequence>
<dbReference type="AlphaFoldDB" id="A0A9Q1Q722"/>
<proteinExistence type="predicted"/>
<dbReference type="Proteomes" id="UP001153076">
    <property type="component" value="Unassembled WGS sequence"/>
</dbReference>
<accession>A0A9Q1Q722</accession>